<protein>
    <recommendedName>
        <fullName evidence="4">Sjogrens syndrome scleroderma autoantigen 1 family protein</fullName>
    </recommendedName>
</protein>
<dbReference type="InParanoid" id="A0A1B7NG21"/>
<accession>A0A1B7NG21</accession>
<evidence type="ECO:0000313" key="2">
    <source>
        <dbReference type="EMBL" id="OAX43891.1"/>
    </source>
</evidence>
<gene>
    <name evidence="2" type="ORF">K503DRAFT_18182</name>
</gene>
<feature type="region of interest" description="Disordered" evidence="1">
    <location>
        <begin position="57"/>
        <end position="124"/>
    </location>
</feature>
<dbReference type="InterPro" id="IPR009563">
    <property type="entry name" value="SSSCA1"/>
</dbReference>
<dbReference type="STRING" id="1314800.A0A1B7NG21"/>
<dbReference type="PANTHER" id="PTHR16537">
    <property type="entry name" value="SJOEGREN SYNDROME/SCLERODERMA AUTOANTIGEN 1"/>
    <property type="match status" value="1"/>
</dbReference>
<feature type="region of interest" description="Disordered" evidence="1">
    <location>
        <begin position="194"/>
        <end position="217"/>
    </location>
</feature>
<reference evidence="2 3" key="1">
    <citation type="submission" date="2016-06" db="EMBL/GenBank/DDBJ databases">
        <title>Comparative genomics of the ectomycorrhizal sister species Rhizopogon vinicolor and Rhizopogon vesiculosus (Basidiomycota: Boletales) reveals a divergence of the mating type B locus.</title>
        <authorList>
            <consortium name="DOE Joint Genome Institute"/>
            <person name="Mujic A.B."/>
            <person name="Kuo A."/>
            <person name="Tritt A."/>
            <person name="Lipzen A."/>
            <person name="Chen C."/>
            <person name="Johnson J."/>
            <person name="Sharma A."/>
            <person name="Barry K."/>
            <person name="Grigoriev I.V."/>
            <person name="Spatafora J.W."/>
        </authorList>
    </citation>
    <scope>NUCLEOTIDE SEQUENCE [LARGE SCALE GENOMIC DNA]</scope>
    <source>
        <strain evidence="2 3">AM-OR11-026</strain>
    </source>
</reference>
<evidence type="ECO:0000256" key="1">
    <source>
        <dbReference type="SAM" id="MobiDB-lite"/>
    </source>
</evidence>
<dbReference type="AlphaFoldDB" id="A0A1B7NG21"/>
<feature type="compositionally biased region" description="Low complexity" evidence="1">
    <location>
        <begin position="59"/>
        <end position="74"/>
    </location>
</feature>
<evidence type="ECO:0008006" key="4">
    <source>
        <dbReference type="Google" id="ProtNLM"/>
    </source>
</evidence>
<organism evidence="2 3">
    <name type="scientific">Rhizopogon vinicolor AM-OR11-026</name>
    <dbReference type="NCBI Taxonomy" id="1314800"/>
    <lineage>
        <taxon>Eukaryota</taxon>
        <taxon>Fungi</taxon>
        <taxon>Dikarya</taxon>
        <taxon>Basidiomycota</taxon>
        <taxon>Agaricomycotina</taxon>
        <taxon>Agaricomycetes</taxon>
        <taxon>Agaricomycetidae</taxon>
        <taxon>Boletales</taxon>
        <taxon>Suillineae</taxon>
        <taxon>Rhizopogonaceae</taxon>
        <taxon>Rhizopogon</taxon>
    </lineage>
</organism>
<dbReference type="Pfam" id="PF06677">
    <property type="entry name" value="Auto_anti-p27"/>
    <property type="match status" value="2"/>
</dbReference>
<keyword evidence="3" id="KW-1185">Reference proteome</keyword>
<feature type="compositionally biased region" description="Polar residues" evidence="1">
    <location>
        <begin position="194"/>
        <end position="211"/>
    </location>
</feature>
<dbReference type="OrthoDB" id="28939at2759"/>
<dbReference type="InterPro" id="IPR051888">
    <property type="entry name" value="UPF0148_domain"/>
</dbReference>
<proteinExistence type="predicted"/>
<name>A0A1B7NG21_9AGAM</name>
<sequence length="328" mass="35265">MSTILDASSKLGEYIVKGWTFTDATCPSPACHGVPLMRSPENESPVTYYCPNCNGPQRSNDSSTQSNSSSTDSLSTHEFHSRPSTPPTEPPTDISSTLSSPTFAPPVDTEETIRRRQQSDQASAEIGKRLLKGWAMLGEECPNIRCYGIPLVRPPKTGEEKDPRKECVICATVYVTDVSEGWQRLVPAPITMESGSSSGAGNPMSSAPRTSVSHDKGKTVMGSIPLQSSPLLPASELSQLTINFSKRTKDLAKSSGTLHTRVPSINEVTARSPAQTLKLSLDAISERLGQICDDASHMDVASIASTADAINKVAQALYQVRQLEGHYV</sequence>
<dbReference type="Proteomes" id="UP000092154">
    <property type="component" value="Unassembled WGS sequence"/>
</dbReference>
<dbReference type="PANTHER" id="PTHR16537:SF1">
    <property type="entry name" value="PROTEIN ZNRD2"/>
    <property type="match status" value="1"/>
</dbReference>
<dbReference type="EMBL" id="KV448131">
    <property type="protein sequence ID" value="OAX43891.1"/>
    <property type="molecule type" value="Genomic_DNA"/>
</dbReference>
<evidence type="ECO:0000313" key="3">
    <source>
        <dbReference type="Proteomes" id="UP000092154"/>
    </source>
</evidence>